<dbReference type="EMBL" id="LAZR01000431">
    <property type="protein sequence ID" value="KKN69198.1"/>
    <property type="molecule type" value="Genomic_DNA"/>
</dbReference>
<organism evidence="2">
    <name type="scientific">marine sediment metagenome</name>
    <dbReference type="NCBI Taxonomy" id="412755"/>
    <lineage>
        <taxon>unclassified sequences</taxon>
        <taxon>metagenomes</taxon>
        <taxon>ecological metagenomes</taxon>
    </lineage>
</organism>
<reference evidence="2" key="1">
    <citation type="journal article" date="2015" name="Nature">
        <title>Complex archaea that bridge the gap between prokaryotes and eukaryotes.</title>
        <authorList>
            <person name="Spang A."/>
            <person name="Saw J.H."/>
            <person name="Jorgensen S.L."/>
            <person name="Zaremba-Niedzwiedzka K."/>
            <person name="Martijn J."/>
            <person name="Lind A.E."/>
            <person name="van Eijk R."/>
            <person name="Schleper C."/>
            <person name="Guy L."/>
            <person name="Ettema T.J."/>
        </authorList>
    </citation>
    <scope>NUCLEOTIDE SEQUENCE</scope>
</reference>
<evidence type="ECO:0000313" key="2">
    <source>
        <dbReference type="EMBL" id="KKN69198.1"/>
    </source>
</evidence>
<protein>
    <submittedName>
        <fullName evidence="2">Uncharacterized protein</fullName>
    </submittedName>
</protein>
<name>A0A0F9VTV5_9ZZZZ</name>
<dbReference type="AlphaFoldDB" id="A0A0F9VTV5"/>
<evidence type="ECO:0000256" key="1">
    <source>
        <dbReference type="SAM" id="MobiDB-lite"/>
    </source>
</evidence>
<gene>
    <name evidence="2" type="ORF">LCGC14_0443740</name>
</gene>
<comment type="caution">
    <text evidence="2">The sequence shown here is derived from an EMBL/GenBank/DDBJ whole genome shotgun (WGS) entry which is preliminary data.</text>
</comment>
<accession>A0A0F9VTV5</accession>
<feature type="region of interest" description="Disordered" evidence="1">
    <location>
        <begin position="1"/>
        <end position="25"/>
    </location>
</feature>
<proteinExistence type="predicted"/>
<sequence length="145" mass="15389">MGVARVTTWPGERPQSPPAPGVDTRRRFRATLPSPLGTRFDVRTAALFDGLVIVLVDGDGAPARGGKGIAVTDIRAVFKTPPLLTEDSVFAYVEDVELRGDGEAVRFVFEPVGNSNGAVSGVFRDLLEGVGVSEVVDLVRLEGRA</sequence>